<evidence type="ECO:0000256" key="3">
    <source>
        <dbReference type="ARBA" id="ARBA00022833"/>
    </source>
</evidence>
<evidence type="ECO:0000256" key="1">
    <source>
        <dbReference type="ARBA" id="ARBA00008925"/>
    </source>
</evidence>
<keyword evidence="2" id="KW-0479">Metal-binding</keyword>
<dbReference type="InterPro" id="IPR019761">
    <property type="entry name" value="DNA-dir_RNA_pol-M_15_CS"/>
</dbReference>
<keyword evidence="4" id="KW-0804">Transcription</keyword>
<keyword evidence="5" id="KW-0542">Nucleomorph</keyword>
<dbReference type="PROSITE" id="PS01030">
    <property type="entry name" value="RNA_POL_M_15KD"/>
    <property type="match status" value="1"/>
</dbReference>
<organism evidence="5 6">
    <name type="scientific">Bigelowiella natans</name>
    <name type="common">Pedinomonas minutissima</name>
    <name type="synonym">Chlorarachnion sp. (strain CCMP621)</name>
    <dbReference type="NCBI Taxonomy" id="227086"/>
    <lineage>
        <taxon>Eukaryota</taxon>
        <taxon>Sar</taxon>
        <taxon>Rhizaria</taxon>
        <taxon>Cercozoa</taxon>
        <taxon>Chlorarachniophyceae</taxon>
        <taxon>Bigelowiella</taxon>
    </lineage>
</organism>
<sequence>MFCKTCNNLLSISLLKKCHITCFFCGIQSRIVAKKNIILEKSYISQNHNIRNLHTENKSIISSNQKCSFCDGKIFIVNENILPSNRIIVLKCASCKIYLCQKVGLTK</sequence>
<dbReference type="EMBL" id="DQ158858">
    <property type="protein sequence ID" value="ABA27394.1"/>
    <property type="molecule type" value="Genomic_DNA"/>
</dbReference>
<dbReference type="AlphaFoldDB" id="Q3LVX1"/>
<dbReference type="Proteomes" id="UP000243425">
    <property type="component" value="Nucleomorph 3"/>
</dbReference>
<dbReference type="GeneID" id="5788279"/>
<protein>
    <submittedName>
        <fullName evidence="5">Uncharacterized protein</fullName>
    </submittedName>
</protein>
<name>Q3LVX1_BIGNA</name>
<evidence type="ECO:0000313" key="6">
    <source>
        <dbReference type="Proteomes" id="UP000243425"/>
    </source>
</evidence>
<evidence type="ECO:0000313" key="5">
    <source>
        <dbReference type="EMBL" id="ABA27394.1"/>
    </source>
</evidence>
<accession>Q3LVX1</accession>
<keyword evidence="3" id="KW-0862">Zinc</keyword>
<evidence type="ECO:0000256" key="4">
    <source>
        <dbReference type="ARBA" id="ARBA00023163"/>
    </source>
</evidence>
<evidence type="ECO:0000256" key="2">
    <source>
        <dbReference type="ARBA" id="ARBA00022723"/>
    </source>
</evidence>
<dbReference type="RefSeq" id="XP_001713006.1">
    <property type="nucleotide sequence ID" value="XM_001712954.1"/>
</dbReference>
<geneLocation type="nucleomorph" evidence="5"/>
<proteinExistence type="inferred from homology"/>
<dbReference type="GO" id="GO:0046872">
    <property type="term" value="F:metal ion binding"/>
    <property type="evidence" value="ECO:0007669"/>
    <property type="project" value="UniProtKB-KW"/>
</dbReference>
<reference evidence="5 6" key="1">
    <citation type="journal article" date="2006" name="Proc. Natl. Acad. Sci. U.S.A.">
        <title>Complete nucleotide sequence of the chlorarachniophyte nucleomorph: nature's smallest nucleus.</title>
        <authorList>
            <person name="Gilson P.R."/>
            <person name="Su V."/>
            <person name="Slamovits C.H."/>
            <person name="Reith M.E."/>
            <person name="Keeling P.J."/>
            <person name="McFadden G.I."/>
        </authorList>
    </citation>
    <scope>NUCLEOTIDE SEQUENCE [LARGE SCALE GENOMIC DNA]</scope>
    <source>
        <strain evidence="6">CCMP621</strain>
    </source>
</reference>
<comment type="similarity">
    <text evidence="1">Belongs to the archaeal RpoM/eukaryotic RPA12/RPB9/RPC11 RNA polymerase family.</text>
</comment>